<keyword evidence="5 13" id="KW-0723">Serine/threonine-protein kinase</keyword>
<sequence>MGSCVSIEGDEKLQNRSKSSSQKSGAYGDSASLVKGDSGSSNRIVIIPKNVKDLRLSPGNGDLDIFTYEEMKLATKHFRPDQVLGDGGFGYVYKGVINDNVRPGYKTITVAIKELDPEGLQGDREWLAEVNYLGQLRHPNLVKLIGYCCEGDHRLLVYEYMASGSLEKNLFLRVRATLPWDKRLKIALDAAKGLAFLHGVEKPIIYRDFKTSNILLDGDLNAKLSDFGLARMGPTGDQTHVSTRVMGTYGYAAPEYVMTGHLTARSDVYGFGVVLLEMLIGRRAMDKSRPSREHNLVEWARPLLNHNKKLLRILDPRIEGQYSTKILMKVANLVYQCLSQNPKGRPVMNQVIEILEPLVRHELSNEDVSLQNGGGSVILYEVPKMESNGLKSESGREAEPVKNNNSNNKLGNGRSKSEPPKECDLYDASPDDVQIERSSSACV</sequence>
<dbReference type="Pfam" id="PF07714">
    <property type="entry name" value="PK_Tyr_Ser-Thr"/>
    <property type="match status" value="1"/>
</dbReference>
<accession>A0ABD3C7C4</accession>
<reference evidence="17" key="1">
    <citation type="journal article" date="2024" name="IScience">
        <title>Strigolactones Initiate the Formation of Haustorium-like Structures in Castilleja.</title>
        <authorList>
            <person name="Buerger M."/>
            <person name="Peterson D."/>
            <person name="Chory J."/>
        </authorList>
    </citation>
    <scope>NUCLEOTIDE SEQUENCE [LARGE SCALE GENOMIC DNA]</scope>
</reference>
<feature type="compositionally biased region" description="Low complexity" evidence="14">
    <location>
        <begin position="402"/>
        <end position="414"/>
    </location>
</feature>
<dbReference type="PROSITE" id="PS50011">
    <property type="entry name" value="PROTEIN_KINASE_DOM"/>
    <property type="match status" value="1"/>
</dbReference>
<evidence type="ECO:0000256" key="2">
    <source>
        <dbReference type="ARBA" id="ARBA00008684"/>
    </source>
</evidence>
<name>A0ABD3C7C4_9LAMI</name>
<dbReference type="InterPro" id="IPR001245">
    <property type="entry name" value="Ser-Thr/Tyr_kinase_cat_dom"/>
</dbReference>
<dbReference type="EMBL" id="JAVIJP010000052">
    <property type="protein sequence ID" value="KAL3625224.1"/>
    <property type="molecule type" value="Genomic_DNA"/>
</dbReference>
<dbReference type="Proteomes" id="UP001632038">
    <property type="component" value="Unassembled WGS sequence"/>
</dbReference>
<dbReference type="SUPFAM" id="SSF56112">
    <property type="entry name" value="Protein kinase-like (PK-like)"/>
    <property type="match status" value="1"/>
</dbReference>
<dbReference type="AlphaFoldDB" id="A0ABD3C7C4"/>
<feature type="binding site" evidence="12">
    <location>
        <position position="113"/>
    </location>
    <ligand>
        <name>ATP</name>
        <dbReference type="ChEBI" id="CHEBI:30616"/>
    </ligand>
</feature>
<evidence type="ECO:0000256" key="10">
    <source>
        <dbReference type="ARBA" id="ARBA00023136"/>
    </source>
</evidence>
<dbReference type="PANTHER" id="PTHR45621">
    <property type="entry name" value="OS01G0588500 PROTEIN-RELATED"/>
    <property type="match status" value="1"/>
</dbReference>
<evidence type="ECO:0000256" key="7">
    <source>
        <dbReference type="ARBA" id="ARBA00022741"/>
    </source>
</evidence>
<organism evidence="16 17">
    <name type="scientific">Castilleja foliolosa</name>
    <dbReference type="NCBI Taxonomy" id="1961234"/>
    <lineage>
        <taxon>Eukaryota</taxon>
        <taxon>Viridiplantae</taxon>
        <taxon>Streptophyta</taxon>
        <taxon>Embryophyta</taxon>
        <taxon>Tracheophyta</taxon>
        <taxon>Spermatophyta</taxon>
        <taxon>Magnoliopsida</taxon>
        <taxon>eudicotyledons</taxon>
        <taxon>Gunneridae</taxon>
        <taxon>Pentapetalae</taxon>
        <taxon>asterids</taxon>
        <taxon>lamiids</taxon>
        <taxon>Lamiales</taxon>
        <taxon>Orobanchaceae</taxon>
        <taxon>Pedicularideae</taxon>
        <taxon>Castillejinae</taxon>
        <taxon>Castilleja</taxon>
    </lineage>
</organism>
<evidence type="ECO:0000256" key="11">
    <source>
        <dbReference type="ARBA" id="ARBA00054261"/>
    </source>
</evidence>
<evidence type="ECO:0000256" key="5">
    <source>
        <dbReference type="ARBA" id="ARBA00022527"/>
    </source>
</evidence>
<comment type="function">
    <text evidence="11">May be involved in plant defense signaling.</text>
</comment>
<feature type="domain" description="Protein kinase" evidence="15">
    <location>
        <begin position="78"/>
        <end position="359"/>
    </location>
</feature>
<dbReference type="PROSITE" id="PS00108">
    <property type="entry name" value="PROTEIN_KINASE_ST"/>
    <property type="match status" value="1"/>
</dbReference>
<keyword evidence="7 12" id="KW-0547">Nucleotide-binding</keyword>
<evidence type="ECO:0000256" key="14">
    <source>
        <dbReference type="SAM" id="MobiDB-lite"/>
    </source>
</evidence>
<keyword evidence="6 16" id="KW-0808">Transferase</keyword>
<dbReference type="FunFam" id="1.10.510.10:FF:000032">
    <property type="entry name" value="Serine/threonine-protein kinase PBS1"/>
    <property type="match status" value="1"/>
</dbReference>
<comment type="caution">
    <text evidence="16">The sequence shown here is derived from an EMBL/GenBank/DDBJ whole genome shotgun (WGS) entry which is preliminary data.</text>
</comment>
<keyword evidence="17" id="KW-1185">Reference proteome</keyword>
<evidence type="ECO:0000256" key="6">
    <source>
        <dbReference type="ARBA" id="ARBA00022679"/>
    </source>
</evidence>
<dbReference type="GO" id="GO:0005524">
    <property type="term" value="F:ATP binding"/>
    <property type="evidence" value="ECO:0007669"/>
    <property type="project" value="UniProtKB-UniRule"/>
</dbReference>
<protein>
    <recommendedName>
        <fullName evidence="3">non-specific serine/threonine protein kinase</fullName>
        <ecNumber evidence="3">2.7.11.1</ecNumber>
    </recommendedName>
</protein>
<evidence type="ECO:0000313" key="17">
    <source>
        <dbReference type="Proteomes" id="UP001632038"/>
    </source>
</evidence>
<feature type="region of interest" description="Disordered" evidence="14">
    <location>
        <begin position="389"/>
        <end position="443"/>
    </location>
</feature>
<evidence type="ECO:0000256" key="4">
    <source>
        <dbReference type="ARBA" id="ARBA00022475"/>
    </source>
</evidence>
<dbReference type="InterPro" id="IPR000719">
    <property type="entry name" value="Prot_kinase_dom"/>
</dbReference>
<dbReference type="Gene3D" id="3.30.200.20">
    <property type="entry name" value="Phosphorylase Kinase, domain 1"/>
    <property type="match status" value="1"/>
</dbReference>
<keyword evidence="9 12" id="KW-0067">ATP-binding</keyword>
<feature type="region of interest" description="Disordered" evidence="14">
    <location>
        <begin position="1"/>
        <end position="37"/>
    </location>
</feature>
<dbReference type="InterPro" id="IPR017441">
    <property type="entry name" value="Protein_kinase_ATP_BS"/>
</dbReference>
<keyword evidence="8 16" id="KW-0418">Kinase</keyword>
<dbReference type="FunFam" id="3.30.200.20:FF:000228">
    <property type="entry name" value="Serine/threonine-protein kinase BIK1"/>
    <property type="match status" value="1"/>
</dbReference>
<dbReference type="InterPro" id="IPR050823">
    <property type="entry name" value="Plant_Ser_Thr_Prot_Kinase"/>
</dbReference>
<dbReference type="InterPro" id="IPR008271">
    <property type="entry name" value="Ser/Thr_kinase_AS"/>
</dbReference>
<dbReference type="GO" id="GO:0004674">
    <property type="term" value="F:protein serine/threonine kinase activity"/>
    <property type="evidence" value="ECO:0007669"/>
    <property type="project" value="UniProtKB-KW"/>
</dbReference>
<proteinExistence type="inferred from homology"/>
<comment type="subcellular location">
    <subcellularLocation>
        <location evidence="1">Cell membrane</location>
    </subcellularLocation>
</comment>
<feature type="compositionally biased region" description="Basic and acidic residues" evidence="14">
    <location>
        <begin position="415"/>
        <end position="424"/>
    </location>
</feature>
<evidence type="ECO:0000256" key="3">
    <source>
        <dbReference type="ARBA" id="ARBA00012513"/>
    </source>
</evidence>
<evidence type="ECO:0000256" key="8">
    <source>
        <dbReference type="ARBA" id="ARBA00022777"/>
    </source>
</evidence>
<dbReference type="GO" id="GO:0005886">
    <property type="term" value="C:plasma membrane"/>
    <property type="evidence" value="ECO:0007669"/>
    <property type="project" value="UniProtKB-SubCell"/>
</dbReference>
<gene>
    <name evidence="16" type="primary">PBL17_1</name>
    <name evidence="16" type="ORF">CASFOL_030678</name>
</gene>
<dbReference type="CDD" id="cd14066">
    <property type="entry name" value="STKc_IRAK"/>
    <property type="match status" value="1"/>
</dbReference>
<dbReference type="InterPro" id="IPR011009">
    <property type="entry name" value="Kinase-like_dom_sf"/>
</dbReference>
<comment type="similarity">
    <text evidence="2">Belongs to the protein kinase superfamily. Ser/Thr protein kinase family.</text>
</comment>
<evidence type="ECO:0000256" key="13">
    <source>
        <dbReference type="RuleBase" id="RU000304"/>
    </source>
</evidence>
<evidence type="ECO:0000256" key="1">
    <source>
        <dbReference type="ARBA" id="ARBA00004236"/>
    </source>
</evidence>
<evidence type="ECO:0000313" key="16">
    <source>
        <dbReference type="EMBL" id="KAL3625224.1"/>
    </source>
</evidence>
<dbReference type="Gene3D" id="1.10.510.10">
    <property type="entry name" value="Transferase(Phosphotransferase) domain 1"/>
    <property type="match status" value="1"/>
</dbReference>
<keyword evidence="4" id="KW-1003">Cell membrane</keyword>
<evidence type="ECO:0000256" key="9">
    <source>
        <dbReference type="ARBA" id="ARBA00022840"/>
    </source>
</evidence>
<evidence type="ECO:0000259" key="15">
    <source>
        <dbReference type="PROSITE" id="PS50011"/>
    </source>
</evidence>
<dbReference type="PROSITE" id="PS00107">
    <property type="entry name" value="PROTEIN_KINASE_ATP"/>
    <property type="match status" value="1"/>
</dbReference>
<dbReference type="EC" id="2.7.11.1" evidence="3"/>
<evidence type="ECO:0000256" key="12">
    <source>
        <dbReference type="PROSITE-ProRule" id="PRU10141"/>
    </source>
</evidence>
<keyword evidence="10" id="KW-0472">Membrane</keyword>